<evidence type="ECO:0000256" key="1">
    <source>
        <dbReference type="SAM" id="SignalP"/>
    </source>
</evidence>
<name>S3URG5_9LEPT</name>
<feature type="chain" id="PRO_5004513257" description="Lipoprotein" evidence="1">
    <location>
        <begin position="23"/>
        <end position="139"/>
    </location>
</feature>
<sequence>MGPMKKFILLLMALPILWNCHKALPEQILGIWENTKTCTPEGSCKFPVTTPGAKLTILRNGLALYGDPELQGAEKGKEFHIEYVLHEAGTKSKAPELAFRFLDLGFEIRYVISKVSDVEMELFNPEKNNTETYKRVGVK</sequence>
<dbReference type="EMBL" id="AKWZ02000010">
    <property type="protein sequence ID" value="EPG72986.1"/>
    <property type="molecule type" value="Genomic_DNA"/>
</dbReference>
<proteinExistence type="predicted"/>
<evidence type="ECO:0008006" key="4">
    <source>
        <dbReference type="Google" id="ProtNLM"/>
    </source>
</evidence>
<keyword evidence="1" id="KW-0732">Signal</keyword>
<comment type="caution">
    <text evidence="2">The sequence shown here is derived from an EMBL/GenBank/DDBJ whole genome shotgun (WGS) entry which is preliminary data.</text>
</comment>
<reference evidence="2" key="1">
    <citation type="submission" date="2013-04" db="EMBL/GenBank/DDBJ databases">
        <authorList>
            <person name="Harkins D.M."/>
            <person name="Durkin A.S."/>
            <person name="Selengut J.D."/>
            <person name="Sanka R."/>
            <person name="DePew J."/>
            <person name="Purushe J."/>
            <person name="Ahmed A."/>
            <person name="van der Linden H."/>
            <person name="Goris M.G.A."/>
            <person name="Hartskeerl R.A."/>
            <person name="Vinetz J.M."/>
            <person name="Sutton G.G."/>
            <person name="Nelson W.C."/>
            <person name="Fouts D.E."/>
        </authorList>
    </citation>
    <scope>NUCLEOTIDE SEQUENCE [LARGE SCALE GENOMIC DNA]</scope>
    <source>
        <strain evidence="2">BUT 6</strain>
    </source>
</reference>
<protein>
    <recommendedName>
        <fullName evidence="4">Lipoprotein</fullName>
    </recommendedName>
</protein>
<dbReference type="NCBIfam" id="NF047801">
    <property type="entry name" value="LIC10301_lipo"/>
    <property type="match status" value="1"/>
</dbReference>
<keyword evidence="3" id="KW-1185">Reference proteome</keyword>
<evidence type="ECO:0000313" key="3">
    <source>
        <dbReference type="Proteomes" id="UP000014540"/>
    </source>
</evidence>
<dbReference type="Proteomes" id="UP000014540">
    <property type="component" value="Unassembled WGS sequence"/>
</dbReference>
<organism evidence="2 3">
    <name type="scientific">Leptospira fainei serovar Hurstbridge str. BUT 6</name>
    <dbReference type="NCBI Taxonomy" id="1193011"/>
    <lineage>
        <taxon>Bacteria</taxon>
        <taxon>Pseudomonadati</taxon>
        <taxon>Spirochaetota</taxon>
        <taxon>Spirochaetia</taxon>
        <taxon>Leptospirales</taxon>
        <taxon>Leptospiraceae</taxon>
        <taxon>Leptospira</taxon>
    </lineage>
</organism>
<accession>S3URG5</accession>
<evidence type="ECO:0000313" key="2">
    <source>
        <dbReference type="EMBL" id="EPG72986.1"/>
    </source>
</evidence>
<dbReference type="AlphaFoldDB" id="S3URG5"/>
<gene>
    <name evidence="2" type="ORF">LEP1GSC058_3643</name>
</gene>
<dbReference type="STRING" id="1193011.LEP1GSC058_3643"/>
<feature type="signal peptide" evidence="1">
    <location>
        <begin position="1"/>
        <end position="22"/>
    </location>
</feature>